<comment type="similarity">
    <text evidence="2">Belongs to the glycosyl hydrolase 20 family.</text>
</comment>
<dbReference type="PANTHER" id="PTHR22600">
    <property type="entry name" value="BETA-HEXOSAMINIDASE"/>
    <property type="match status" value="1"/>
</dbReference>
<evidence type="ECO:0000313" key="8">
    <source>
        <dbReference type="Proteomes" id="UP000193218"/>
    </source>
</evidence>
<dbReference type="InterPro" id="IPR025705">
    <property type="entry name" value="Beta_hexosaminidase_sua/sub"/>
</dbReference>
<evidence type="ECO:0000313" key="7">
    <source>
        <dbReference type="EMBL" id="ORX39607.1"/>
    </source>
</evidence>
<reference evidence="7 8" key="1">
    <citation type="submission" date="2017-03" db="EMBL/GenBank/DDBJ databases">
        <title>Widespread Adenine N6-methylation of Active Genes in Fungi.</title>
        <authorList>
            <consortium name="DOE Joint Genome Institute"/>
            <person name="Mondo S.J."/>
            <person name="Dannebaum R.O."/>
            <person name="Kuo R.C."/>
            <person name="Louie K.B."/>
            <person name="Bewick A.J."/>
            <person name="Labutti K."/>
            <person name="Haridas S."/>
            <person name="Kuo A."/>
            <person name="Salamov A."/>
            <person name="Ahrendt S.R."/>
            <person name="Lau R."/>
            <person name="Bowen B.P."/>
            <person name="Lipzen A."/>
            <person name="Sullivan W."/>
            <person name="Andreopoulos W.B."/>
            <person name="Clum A."/>
            <person name="Lindquist E."/>
            <person name="Daum C."/>
            <person name="Northen T.R."/>
            <person name="Ramamoorthy G."/>
            <person name="Schmitz R.J."/>
            <person name="Gryganskyi A."/>
            <person name="Culley D."/>
            <person name="Magnuson J."/>
            <person name="James T.Y."/>
            <person name="O'Malley M.A."/>
            <person name="Stajich J.E."/>
            <person name="Spatafora J.W."/>
            <person name="Visel A."/>
            <person name="Grigoriev I.V."/>
        </authorList>
    </citation>
    <scope>NUCLEOTIDE SEQUENCE [LARGE SCALE GENOMIC DNA]</scope>
    <source>
        <strain evidence="7 8">NRRL Y-17943</strain>
    </source>
</reference>
<dbReference type="GO" id="GO:0016020">
    <property type="term" value="C:membrane"/>
    <property type="evidence" value="ECO:0007669"/>
    <property type="project" value="TreeGrafter"/>
</dbReference>
<dbReference type="AlphaFoldDB" id="A0A1Y1UPV5"/>
<organism evidence="7 8">
    <name type="scientific">Kockovaella imperatae</name>
    <dbReference type="NCBI Taxonomy" id="4999"/>
    <lineage>
        <taxon>Eukaryota</taxon>
        <taxon>Fungi</taxon>
        <taxon>Dikarya</taxon>
        <taxon>Basidiomycota</taxon>
        <taxon>Agaricomycotina</taxon>
        <taxon>Tremellomycetes</taxon>
        <taxon>Tremellales</taxon>
        <taxon>Cuniculitremaceae</taxon>
        <taxon>Kockovaella</taxon>
    </lineage>
</organism>
<evidence type="ECO:0000256" key="4">
    <source>
        <dbReference type="ARBA" id="ARBA00022801"/>
    </source>
</evidence>
<dbReference type="GO" id="GO:0004563">
    <property type="term" value="F:beta-N-acetylhexosaminidase activity"/>
    <property type="evidence" value="ECO:0007669"/>
    <property type="project" value="UniProtKB-EC"/>
</dbReference>
<dbReference type="RefSeq" id="XP_021873392.1">
    <property type="nucleotide sequence ID" value="XM_022014583.1"/>
</dbReference>
<feature type="active site" description="Proton donor" evidence="5">
    <location>
        <position position="197"/>
    </location>
</feature>
<sequence>MSFLPSDDGAFQWRGFMLDACRHFWPMEEVRRLVDGMALLKLNVLHFHLSEDQGWRFESKKWPKLTEIGAWRDETLVGRPAKWEDGNLYPESYKDKFDGKKHGGFYTQDELKELCAYAKKKGITVVPEIDMPGHMRAARAAYPELGYDGKVLKVGKAWGVYPEVLRVDELGLKFCKDILDELCEVFDSPYIHIGGDECPKSEWEESQTAREQLKEIGGKHMDELQRHFTTQIAAYLHEKGKKMLGWDEIIDGGVPGGDPIVVAWRDWTKAAQRSTAAGVQTIQAPGLLYFDHAQGPVDKEPLSIGPGADLEAVYAFDPYKGIEEEHKDLIYGMQAQIWTEYVPTIDHLWYMVFPRLIALADVAYLGDKRPSYEEFRKGLPARLEELKALGIGSHPL</sequence>
<dbReference type="GO" id="GO:0030203">
    <property type="term" value="P:glycosaminoglycan metabolic process"/>
    <property type="evidence" value="ECO:0007669"/>
    <property type="project" value="TreeGrafter"/>
</dbReference>
<evidence type="ECO:0000256" key="1">
    <source>
        <dbReference type="ARBA" id="ARBA00001231"/>
    </source>
</evidence>
<accession>A0A1Y1UPV5</accession>
<dbReference type="CDD" id="cd06563">
    <property type="entry name" value="GH20_chitobiase-like"/>
    <property type="match status" value="1"/>
</dbReference>
<evidence type="ECO:0000256" key="2">
    <source>
        <dbReference type="ARBA" id="ARBA00006285"/>
    </source>
</evidence>
<dbReference type="Pfam" id="PF00728">
    <property type="entry name" value="Glyco_hydro_20"/>
    <property type="match status" value="1"/>
</dbReference>
<gene>
    <name evidence="7" type="ORF">BD324DRAFT_614317</name>
</gene>
<dbReference type="EC" id="3.2.1.52" evidence="3"/>
<feature type="domain" description="Glycoside hydrolase family 20 catalytic" evidence="6">
    <location>
        <begin position="11"/>
        <end position="363"/>
    </location>
</feature>
<dbReference type="Proteomes" id="UP000193218">
    <property type="component" value="Unassembled WGS sequence"/>
</dbReference>
<dbReference type="PRINTS" id="PR00738">
    <property type="entry name" value="GLHYDRLASE20"/>
</dbReference>
<evidence type="ECO:0000259" key="6">
    <source>
        <dbReference type="Pfam" id="PF00728"/>
    </source>
</evidence>
<dbReference type="STRING" id="4999.A0A1Y1UPV5"/>
<comment type="catalytic activity">
    <reaction evidence="1">
        <text>Hydrolysis of terminal non-reducing N-acetyl-D-hexosamine residues in N-acetyl-beta-D-hexosaminides.</text>
        <dbReference type="EC" id="3.2.1.52"/>
    </reaction>
</comment>
<comment type="caution">
    <text evidence="7">The sequence shown here is derived from an EMBL/GenBank/DDBJ whole genome shotgun (WGS) entry which is preliminary data.</text>
</comment>
<dbReference type="InParanoid" id="A0A1Y1UPV5"/>
<dbReference type="PANTHER" id="PTHR22600:SF57">
    <property type="entry name" value="BETA-N-ACETYLHEXOSAMINIDASE"/>
    <property type="match status" value="1"/>
</dbReference>
<dbReference type="InterPro" id="IPR017853">
    <property type="entry name" value="GH"/>
</dbReference>
<evidence type="ECO:0000256" key="5">
    <source>
        <dbReference type="PIRSR" id="PIRSR625705-1"/>
    </source>
</evidence>
<keyword evidence="8" id="KW-1185">Reference proteome</keyword>
<dbReference type="InterPro" id="IPR015883">
    <property type="entry name" value="Glyco_hydro_20_cat"/>
</dbReference>
<dbReference type="GO" id="GO:0005975">
    <property type="term" value="P:carbohydrate metabolic process"/>
    <property type="evidence" value="ECO:0007669"/>
    <property type="project" value="InterPro"/>
</dbReference>
<protein>
    <recommendedName>
        <fullName evidence="3">beta-N-acetylhexosaminidase</fullName>
        <ecNumber evidence="3">3.2.1.52</ecNumber>
    </recommendedName>
</protein>
<dbReference type="EMBL" id="NBSH01000002">
    <property type="protein sequence ID" value="ORX39607.1"/>
    <property type="molecule type" value="Genomic_DNA"/>
</dbReference>
<dbReference type="OrthoDB" id="428480at2759"/>
<keyword evidence="4 7" id="KW-0378">Hydrolase</keyword>
<name>A0A1Y1UPV5_9TREE</name>
<dbReference type="Gene3D" id="3.20.20.80">
    <property type="entry name" value="Glycosidases"/>
    <property type="match status" value="1"/>
</dbReference>
<evidence type="ECO:0000256" key="3">
    <source>
        <dbReference type="ARBA" id="ARBA00012663"/>
    </source>
</evidence>
<dbReference type="SUPFAM" id="SSF51445">
    <property type="entry name" value="(Trans)glycosidases"/>
    <property type="match status" value="1"/>
</dbReference>
<dbReference type="GeneID" id="33556391"/>
<proteinExistence type="inferred from homology"/>